<sequence length="293" mass="33011">MRQEGKGANKAGMTVHDPAPHPSLNPPTVELSHPASHRVKPGNCTSLTAGHENKDTSRSAGRKRCARGKSTYTFASERKEGSERRKYSHCASSSEMSKPYKEGLDITIIKEQLLSLMALVPVLEEMKSAYDAYNDSIQPSELDQEDRDHDVTLPSELGLNEATNQREDEVVEQLSDGVAPLANASHRLDVFRRQAFQGEFKDEYNSLCQASYPVTGSLFGPGVQEKIKEVQELLKVARSTRRFQPFKQSTHGKRFPFLGQRQRWKQRGGGNMPQNNTQRNPWNQQKKGFQKKK</sequence>
<proteinExistence type="predicted"/>
<evidence type="ECO:0000256" key="1">
    <source>
        <dbReference type="SAM" id="MobiDB-lite"/>
    </source>
</evidence>
<feature type="region of interest" description="Disordered" evidence="1">
    <location>
        <begin position="246"/>
        <end position="293"/>
    </location>
</feature>
<reference evidence="2 3" key="1">
    <citation type="journal article" date="2021" name="Elife">
        <title>Chloroplast acquisition without the gene transfer in kleptoplastic sea slugs, Plakobranchus ocellatus.</title>
        <authorList>
            <person name="Maeda T."/>
            <person name="Takahashi S."/>
            <person name="Yoshida T."/>
            <person name="Shimamura S."/>
            <person name="Takaki Y."/>
            <person name="Nagai Y."/>
            <person name="Toyoda A."/>
            <person name="Suzuki Y."/>
            <person name="Arimoto A."/>
            <person name="Ishii H."/>
            <person name="Satoh N."/>
            <person name="Nishiyama T."/>
            <person name="Hasebe M."/>
            <person name="Maruyama T."/>
            <person name="Minagawa J."/>
            <person name="Obokata J."/>
            <person name="Shigenobu S."/>
        </authorList>
    </citation>
    <scope>NUCLEOTIDE SEQUENCE [LARGE SCALE GENOMIC DNA]</scope>
</reference>
<dbReference type="PANTHER" id="PTHR34239">
    <property type="entry name" value="APPLE DOMAIN-CONTAINING PROTEIN"/>
    <property type="match status" value="1"/>
</dbReference>
<feature type="compositionally biased region" description="Polar residues" evidence="1">
    <location>
        <begin position="272"/>
        <end position="287"/>
    </location>
</feature>
<dbReference type="EMBL" id="BLXT01007646">
    <property type="protein sequence ID" value="GFO40852.1"/>
    <property type="molecule type" value="Genomic_DNA"/>
</dbReference>
<feature type="compositionally biased region" description="Basic and acidic residues" evidence="1">
    <location>
        <begin position="76"/>
        <end position="85"/>
    </location>
</feature>
<accession>A0AAV4D9Y8</accession>
<evidence type="ECO:0000313" key="3">
    <source>
        <dbReference type="Proteomes" id="UP000735302"/>
    </source>
</evidence>
<keyword evidence="3" id="KW-1185">Reference proteome</keyword>
<dbReference type="Proteomes" id="UP000735302">
    <property type="component" value="Unassembled WGS sequence"/>
</dbReference>
<name>A0AAV4D9Y8_9GAST</name>
<gene>
    <name evidence="2" type="ORF">PoB_006735700</name>
</gene>
<dbReference type="AlphaFoldDB" id="A0AAV4D9Y8"/>
<dbReference type="PANTHER" id="PTHR34239:SF2">
    <property type="entry name" value="TRANSPOSABLE ELEMENT P TRANSPOSASE_THAP9 CONSERVED DOMAIN-CONTAINING PROTEIN"/>
    <property type="match status" value="1"/>
</dbReference>
<protein>
    <submittedName>
        <fullName evidence="2">Uncharacterized protein</fullName>
    </submittedName>
</protein>
<organism evidence="2 3">
    <name type="scientific">Plakobranchus ocellatus</name>
    <dbReference type="NCBI Taxonomy" id="259542"/>
    <lineage>
        <taxon>Eukaryota</taxon>
        <taxon>Metazoa</taxon>
        <taxon>Spiralia</taxon>
        <taxon>Lophotrochozoa</taxon>
        <taxon>Mollusca</taxon>
        <taxon>Gastropoda</taxon>
        <taxon>Heterobranchia</taxon>
        <taxon>Euthyneura</taxon>
        <taxon>Panpulmonata</taxon>
        <taxon>Sacoglossa</taxon>
        <taxon>Placobranchoidea</taxon>
        <taxon>Plakobranchidae</taxon>
        <taxon>Plakobranchus</taxon>
    </lineage>
</organism>
<feature type="region of interest" description="Disordered" evidence="1">
    <location>
        <begin position="1"/>
        <end position="96"/>
    </location>
</feature>
<evidence type="ECO:0000313" key="2">
    <source>
        <dbReference type="EMBL" id="GFO40852.1"/>
    </source>
</evidence>
<comment type="caution">
    <text evidence="2">The sequence shown here is derived from an EMBL/GenBank/DDBJ whole genome shotgun (WGS) entry which is preliminary data.</text>
</comment>